<proteinExistence type="predicted"/>
<reference evidence="2" key="1">
    <citation type="submission" date="2020-07" db="EMBL/GenBank/DDBJ databases">
        <title>Huge and variable diversity of episymbiotic CPR bacteria and DPANN archaea in groundwater ecosystems.</title>
        <authorList>
            <person name="He C.Y."/>
            <person name="Keren R."/>
            <person name="Whittaker M."/>
            <person name="Farag I.F."/>
            <person name="Doudna J."/>
            <person name="Cate J.H.D."/>
            <person name="Banfield J.F."/>
        </authorList>
    </citation>
    <scope>NUCLEOTIDE SEQUENCE</scope>
    <source>
        <strain evidence="2">NC_groundwater_17_Pr7_B-0.1um_64_12</strain>
    </source>
</reference>
<evidence type="ECO:0000313" key="2">
    <source>
        <dbReference type="EMBL" id="MBI1757306.1"/>
    </source>
</evidence>
<dbReference type="Proteomes" id="UP000727962">
    <property type="component" value="Unassembled WGS sequence"/>
</dbReference>
<accession>A0A931PX36</accession>
<organism evidence="2 3">
    <name type="scientific">Fimbriimonas ginsengisoli</name>
    <dbReference type="NCBI Taxonomy" id="1005039"/>
    <lineage>
        <taxon>Bacteria</taxon>
        <taxon>Bacillati</taxon>
        <taxon>Armatimonadota</taxon>
        <taxon>Fimbriimonadia</taxon>
        <taxon>Fimbriimonadales</taxon>
        <taxon>Fimbriimonadaceae</taxon>
        <taxon>Fimbriimonas</taxon>
    </lineage>
</organism>
<evidence type="ECO:0000313" key="3">
    <source>
        <dbReference type="Proteomes" id="UP000727962"/>
    </source>
</evidence>
<dbReference type="EMBL" id="JACOSL010000059">
    <property type="protein sequence ID" value="MBI1757306.1"/>
    <property type="molecule type" value="Genomic_DNA"/>
</dbReference>
<sequence>MDILRILDDLHHLAVDRPKSYFGLTVGLNKDEVSMQIAKVRASLPNEVKAAAVTVRESERIVDSAREDASITLEGARKEAERLTAEAQREANRILEQARIQQERMIAESEILRISKAQAEEIRSTADRDAGQMRRGAEKYAFDVLCQLEGVVGKVMSVVDRGKAEMVRPEPLPAQPQRERVRA</sequence>
<dbReference type="AlphaFoldDB" id="A0A931PX36"/>
<evidence type="ECO:0008006" key="4">
    <source>
        <dbReference type="Google" id="ProtNLM"/>
    </source>
</evidence>
<evidence type="ECO:0000256" key="1">
    <source>
        <dbReference type="SAM" id="Coils"/>
    </source>
</evidence>
<gene>
    <name evidence="2" type="ORF">HYR64_09400</name>
</gene>
<feature type="coiled-coil region" evidence="1">
    <location>
        <begin position="66"/>
        <end position="104"/>
    </location>
</feature>
<keyword evidence="1" id="KW-0175">Coiled coil</keyword>
<name>A0A931PX36_FIMGI</name>
<comment type="caution">
    <text evidence="2">The sequence shown here is derived from an EMBL/GenBank/DDBJ whole genome shotgun (WGS) entry which is preliminary data.</text>
</comment>
<protein>
    <recommendedName>
        <fullName evidence="4">ATPase</fullName>
    </recommendedName>
</protein>